<evidence type="ECO:0000313" key="4">
    <source>
        <dbReference type="Proteomes" id="UP000054485"/>
    </source>
</evidence>
<dbReference type="STRING" id="930992.A0A0D0A7C5"/>
<feature type="region of interest" description="Disordered" evidence="2">
    <location>
        <begin position="1"/>
        <end position="49"/>
    </location>
</feature>
<evidence type="ECO:0000256" key="1">
    <source>
        <dbReference type="SAM" id="Coils"/>
    </source>
</evidence>
<dbReference type="OrthoDB" id="2680677at2759"/>
<feature type="compositionally biased region" description="Basic and acidic residues" evidence="2">
    <location>
        <begin position="19"/>
        <end position="38"/>
    </location>
</feature>
<dbReference type="AlphaFoldDB" id="A0A0D0A7C5"/>
<reference evidence="3 4" key="1">
    <citation type="submission" date="2014-04" db="EMBL/GenBank/DDBJ databases">
        <authorList>
            <consortium name="DOE Joint Genome Institute"/>
            <person name="Kuo A."/>
            <person name="Ruytinx J."/>
            <person name="Rineau F."/>
            <person name="Colpaert J."/>
            <person name="Kohler A."/>
            <person name="Nagy L.G."/>
            <person name="Floudas D."/>
            <person name="Copeland A."/>
            <person name="Barry K.W."/>
            <person name="Cichocki N."/>
            <person name="Veneault-Fourrey C."/>
            <person name="LaButti K."/>
            <person name="Lindquist E.A."/>
            <person name="Lipzen A."/>
            <person name="Lundell T."/>
            <person name="Morin E."/>
            <person name="Murat C."/>
            <person name="Sun H."/>
            <person name="Tunlid A."/>
            <person name="Henrissat B."/>
            <person name="Grigoriev I.V."/>
            <person name="Hibbett D.S."/>
            <person name="Martin F."/>
            <person name="Nordberg H.P."/>
            <person name="Cantor M.N."/>
            <person name="Hua S.X."/>
        </authorList>
    </citation>
    <scope>NUCLEOTIDE SEQUENCE [LARGE SCALE GENOMIC DNA]</scope>
    <source>
        <strain evidence="3 4">UH-Slu-Lm8-n1</strain>
    </source>
</reference>
<dbReference type="Proteomes" id="UP000054485">
    <property type="component" value="Unassembled WGS sequence"/>
</dbReference>
<feature type="coiled-coil region" evidence="1">
    <location>
        <begin position="73"/>
        <end position="107"/>
    </location>
</feature>
<protein>
    <submittedName>
        <fullName evidence="3">Uncharacterized protein</fullName>
    </submittedName>
</protein>
<name>A0A0D0A7C5_9AGAM</name>
<organism evidence="3 4">
    <name type="scientific">Suillus luteus UH-Slu-Lm8-n1</name>
    <dbReference type="NCBI Taxonomy" id="930992"/>
    <lineage>
        <taxon>Eukaryota</taxon>
        <taxon>Fungi</taxon>
        <taxon>Dikarya</taxon>
        <taxon>Basidiomycota</taxon>
        <taxon>Agaricomycotina</taxon>
        <taxon>Agaricomycetes</taxon>
        <taxon>Agaricomycetidae</taxon>
        <taxon>Boletales</taxon>
        <taxon>Suillineae</taxon>
        <taxon>Suillaceae</taxon>
        <taxon>Suillus</taxon>
    </lineage>
</organism>
<reference evidence="4" key="2">
    <citation type="submission" date="2015-01" db="EMBL/GenBank/DDBJ databases">
        <title>Evolutionary Origins and Diversification of the Mycorrhizal Mutualists.</title>
        <authorList>
            <consortium name="DOE Joint Genome Institute"/>
            <consortium name="Mycorrhizal Genomics Consortium"/>
            <person name="Kohler A."/>
            <person name="Kuo A."/>
            <person name="Nagy L.G."/>
            <person name="Floudas D."/>
            <person name="Copeland A."/>
            <person name="Barry K.W."/>
            <person name="Cichocki N."/>
            <person name="Veneault-Fourrey C."/>
            <person name="LaButti K."/>
            <person name="Lindquist E.A."/>
            <person name="Lipzen A."/>
            <person name="Lundell T."/>
            <person name="Morin E."/>
            <person name="Murat C."/>
            <person name="Riley R."/>
            <person name="Ohm R."/>
            <person name="Sun H."/>
            <person name="Tunlid A."/>
            <person name="Henrissat B."/>
            <person name="Grigoriev I.V."/>
            <person name="Hibbett D.S."/>
            <person name="Martin F."/>
        </authorList>
    </citation>
    <scope>NUCLEOTIDE SEQUENCE [LARGE SCALE GENOMIC DNA]</scope>
    <source>
        <strain evidence="4">UH-Slu-Lm8-n1</strain>
    </source>
</reference>
<evidence type="ECO:0000313" key="3">
    <source>
        <dbReference type="EMBL" id="KIK45990.1"/>
    </source>
</evidence>
<proteinExistence type="predicted"/>
<keyword evidence="4" id="KW-1185">Reference proteome</keyword>
<dbReference type="InParanoid" id="A0A0D0A7C5"/>
<keyword evidence="1" id="KW-0175">Coiled coil</keyword>
<sequence>MPPKRREQPGSRKKRCCRAKKDQLRRAREKRHNKENDAPRNAPLPRKLSDKVRVLKQQLAKSQQAHAVTETHLEKTRTALAESEDRAQRIRKKLRLERQKIRRVKAQLVTALQTATDLRRDTAQKSGDLAAAQRELAENISSMLQLRRLLNDEVLMAATTAEQLRAQQLLVRERLRASRQKVRALKKQLRRATQRSINSALTGRNKTRTFKLLHKGIYTSEARDLARFLVHAGCSQESIGRVVSRIAKLVGMSKNHVMSRRSVARALIEGVVASRVQLGFEIKNAEGLTISNDGTTHKNVNYESRFVELKAPSYAKGETCSDAPKKARLISVASAISHTSESRVDGWRNEITNLADTFSHSPLAKRFGMSLDVDEFVKKLKGMHTDHANDQKKTYRIWQEWKRRVICSSYGFERVEKMKDDSPNELSILLLSEMSQVIDRVGGGEKWDTMDAAARQPLLTEMMEHISQTLGAEVLESLPPEERRSVELFFWAGCSMHKELNSVKGGNTAMMNWWAENGVSAPILLANKDNDATIQLTEIVNASALAVQRALESSSRGGVKAANLAGAIFNHKDDKKGQQDIHRLFFMQHKGGAMKKFPDTHISLVLSTRGRGMTSSPYKQFRRCMNLCSCHI</sequence>
<evidence type="ECO:0000256" key="2">
    <source>
        <dbReference type="SAM" id="MobiDB-lite"/>
    </source>
</evidence>
<feature type="compositionally biased region" description="Basic and acidic residues" evidence="2">
    <location>
        <begin position="1"/>
        <end position="10"/>
    </location>
</feature>
<dbReference type="EMBL" id="KN835165">
    <property type="protein sequence ID" value="KIK45990.1"/>
    <property type="molecule type" value="Genomic_DNA"/>
</dbReference>
<gene>
    <name evidence="3" type="ORF">CY34DRAFT_473849</name>
</gene>
<accession>A0A0D0A7C5</accession>
<dbReference type="HOGENOM" id="CLU_432907_0_0_1"/>